<gene>
    <name evidence="4" type="ORF">AJ80_07760</name>
</gene>
<feature type="compositionally biased region" description="Acidic residues" evidence="2">
    <location>
        <begin position="210"/>
        <end position="223"/>
    </location>
</feature>
<dbReference type="GO" id="GO:0030686">
    <property type="term" value="C:90S preribosome"/>
    <property type="evidence" value="ECO:0007669"/>
    <property type="project" value="TreeGrafter"/>
</dbReference>
<evidence type="ECO:0000313" key="4">
    <source>
        <dbReference type="EMBL" id="PGH08803.1"/>
    </source>
</evidence>
<organism evidence="4 5">
    <name type="scientific">Polytolypa hystricis (strain UAMH7299)</name>
    <dbReference type="NCBI Taxonomy" id="1447883"/>
    <lineage>
        <taxon>Eukaryota</taxon>
        <taxon>Fungi</taxon>
        <taxon>Dikarya</taxon>
        <taxon>Ascomycota</taxon>
        <taxon>Pezizomycotina</taxon>
        <taxon>Eurotiomycetes</taxon>
        <taxon>Eurotiomycetidae</taxon>
        <taxon>Onygenales</taxon>
        <taxon>Onygenales incertae sedis</taxon>
        <taxon>Polytolypa</taxon>
    </lineage>
</organism>
<feature type="compositionally biased region" description="Acidic residues" evidence="2">
    <location>
        <begin position="90"/>
        <end position="105"/>
    </location>
</feature>
<feature type="region of interest" description="Disordered" evidence="2">
    <location>
        <begin position="1"/>
        <end position="37"/>
    </location>
</feature>
<accession>A0A2B7XJ67</accession>
<dbReference type="EMBL" id="PDNA01000156">
    <property type="protein sequence ID" value="PGH08803.1"/>
    <property type="molecule type" value="Genomic_DNA"/>
</dbReference>
<dbReference type="GO" id="GO:0005730">
    <property type="term" value="C:nucleolus"/>
    <property type="evidence" value="ECO:0007669"/>
    <property type="project" value="TreeGrafter"/>
</dbReference>
<reference evidence="4 5" key="1">
    <citation type="submission" date="2017-10" db="EMBL/GenBank/DDBJ databases">
        <title>Comparative genomics in systemic dimorphic fungi from Ajellomycetaceae.</title>
        <authorList>
            <person name="Munoz J.F."/>
            <person name="Mcewen J.G."/>
            <person name="Clay O.K."/>
            <person name="Cuomo C.A."/>
        </authorList>
    </citation>
    <scope>NUCLEOTIDE SEQUENCE [LARGE SCALE GENOMIC DNA]</scope>
    <source>
        <strain evidence="4 5">UAMH7299</strain>
    </source>
</reference>
<feature type="region of interest" description="Disordered" evidence="2">
    <location>
        <begin position="332"/>
        <end position="353"/>
    </location>
</feature>
<feature type="compositionally biased region" description="Basic residues" evidence="2">
    <location>
        <begin position="570"/>
        <end position="581"/>
    </location>
</feature>
<feature type="compositionally biased region" description="Basic and acidic residues" evidence="2">
    <location>
        <begin position="140"/>
        <end position="167"/>
    </location>
</feature>
<dbReference type="InterPro" id="IPR024626">
    <property type="entry name" value="Kri1-like_C"/>
</dbReference>
<dbReference type="Proteomes" id="UP000224634">
    <property type="component" value="Unassembled WGS sequence"/>
</dbReference>
<feature type="compositionally biased region" description="Basic residues" evidence="2">
    <location>
        <begin position="629"/>
        <end position="639"/>
    </location>
</feature>
<sequence length="639" mass="73260">MEPPAKKQRKVLFDDASDDDSDQSFGGGARLLNGDAADGSVSLKINEEYAKRFEYNKKREELAKLEEKFGKSSSLGKRKNNADGTAGPDYSEEESSSDEDEDDIGELATEALDSEIMATLQAIRSKDPKVYNPEVTFYSEIKDDEPAKETKREEKPMFLRDYHRENLLRGTSGKEDEEDEEDAGPAPKSFAEQQEDLKTTVVREMHAAADEDVEDEVDSESDDGGFLIPKTKTKPVKPAKKLVELDVATADKDPENFLSNFMAARAWVAQDRPNWQPFESDDEEHEKQAEAFEEAYNLRFEDPNKMNEVMVTHARDTTSKFSVRREALSGRKKLREAEKMRKEEENRERDEERARLRKLKIEQLQERVQKVKKAAGLRATDLAEEDWARFMDDGWDDAKWEEEMKKRFGEEYYAEQDYNGSDGEDAGSSKKRRPKKPTWDDDIDIKDLVPDFEEEETGELDGVEAGSNDEDDARGSGSNKKRKLLQDKRDKQREARKERRKIEQLVDQNLTLEDSLLPKTKRGGFFRYREASPVSFGLTARDILMADDTQLNQFAGLKKLASFRDPEKKRRDRKRMGKKARVREWRRDTFGNEDGPAPEVIEKAFQPAAPADAAGDDDEGMKVDIREGGKKKRKRSKKH</sequence>
<feature type="region of interest" description="Disordered" evidence="2">
    <location>
        <begin position="140"/>
        <end position="232"/>
    </location>
</feature>
<name>A0A2B7XJ67_POLH7</name>
<comment type="similarity">
    <text evidence="1">Belongs to the KRI1 family.</text>
</comment>
<feature type="compositionally biased region" description="Basic residues" evidence="2">
    <location>
        <begin position="1"/>
        <end position="10"/>
    </location>
</feature>
<dbReference type="GO" id="GO:0000447">
    <property type="term" value="P:endonucleolytic cleavage in ITS1 to separate SSU-rRNA from 5.8S rRNA and LSU-rRNA from tricistronic rRNA transcript (SSU-rRNA, 5.8S rRNA, LSU-rRNA)"/>
    <property type="evidence" value="ECO:0007669"/>
    <property type="project" value="TreeGrafter"/>
</dbReference>
<dbReference type="OrthoDB" id="10252032at2759"/>
<evidence type="ECO:0000313" key="5">
    <source>
        <dbReference type="Proteomes" id="UP000224634"/>
    </source>
</evidence>
<feature type="region of interest" description="Disordered" evidence="2">
    <location>
        <begin position="562"/>
        <end position="639"/>
    </location>
</feature>
<dbReference type="Pfam" id="PF12936">
    <property type="entry name" value="Kri1_C"/>
    <property type="match status" value="1"/>
</dbReference>
<dbReference type="PANTHER" id="PTHR14490:SF5">
    <property type="entry name" value="PROTEIN KRI1 HOMOLOG"/>
    <property type="match status" value="1"/>
</dbReference>
<evidence type="ECO:0000256" key="2">
    <source>
        <dbReference type="SAM" id="MobiDB-lite"/>
    </source>
</evidence>
<proteinExistence type="inferred from homology"/>
<feature type="region of interest" description="Disordered" evidence="2">
    <location>
        <begin position="411"/>
        <end position="500"/>
    </location>
</feature>
<feature type="compositionally biased region" description="Basic and acidic residues" evidence="2">
    <location>
        <begin position="484"/>
        <end position="500"/>
    </location>
</feature>
<feature type="compositionally biased region" description="Acidic residues" evidence="2">
    <location>
        <begin position="440"/>
        <end position="472"/>
    </location>
</feature>
<dbReference type="PANTHER" id="PTHR14490">
    <property type="entry name" value="ZINC FINGER, ZZ TYPE"/>
    <property type="match status" value="1"/>
</dbReference>
<dbReference type="STRING" id="1447883.A0A2B7XJ67"/>
<keyword evidence="5" id="KW-1185">Reference proteome</keyword>
<feature type="domain" description="Kri1-like C-terminal" evidence="3">
    <location>
        <begin position="500"/>
        <end position="588"/>
    </location>
</feature>
<evidence type="ECO:0000259" key="3">
    <source>
        <dbReference type="Pfam" id="PF12936"/>
    </source>
</evidence>
<comment type="caution">
    <text evidence="4">The sequence shown here is derived from an EMBL/GenBank/DDBJ whole genome shotgun (WGS) entry which is preliminary data.</text>
</comment>
<evidence type="ECO:0000256" key="1">
    <source>
        <dbReference type="ARBA" id="ARBA00007473"/>
    </source>
</evidence>
<dbReference type="InterPro" id="IPR018034">
    <property type="entry name" value="Kri1"/>
</dbReference>
<dbReference type="AlphaFoldDB" id="A0A2B7XJ67"/>
<feature type="region of interest" description="Disordered" evidence="2">
    <location>
        <begin position="67"/>
        <end position="112"/>
    </location>
</feature>
<protein>
    <recommendedName>
        <fullName evidence="3">Kri1-like C-terminal domain-containing protein</fullName>
    </recommendedName>
</protein>
<feature type="compositionally biased region" description="Basic and acidic residues" evidence="2">
    <location>
        <begin position="195"/>
        <end position="209"/>
    </location>
</feature>
<dbReference type="Pfam" id="PF05178">
    <property type="entry name" value="Kri1"/>
    <property type="match status" value="1"/>
</dbReference>